<dbReference type="Gene3D" id="3.30.565.10">
    <property type="entry name" value="Histidine kinase-like ATPase, C-terminal domain"/>
    <property type="match status" value="2"/>
</dbReference>
<evidence type="ECO:0000259" key="5">
    <source>
        <dbReference type="PROSITE" id="PS50110"/>
    </source>
</evidence>
<keyword evidence="1 2" id="KW-0597">Phosphoprotein</keyword>
<feature type="region of interest" description="Disordered" evidence="3">
    <location>
        <begin position="139"/>
        <end position="265"/>
    </location>
</feature>
<dbReference type="CDD" id="cd00082">
    <property type="entry name" value="HisKA"/>
    <property type="match status" value="2"/>
</dbReference>
<dbReference type="Proteomes" id="UP001565368">
    <property type="component" value="Unassembled WGS sequence"/>
</dbReference>
<name>A0ABR3PQX0_9TREE</name>
<feature type="modified residue" description="4-aspartylphosphate" evidence="2">
    <location>
        <position position="1458"/>
    </location>
</feature>
<gene>
    <name evidence="6" type="ORF">Q8F55_008459</name>
</gene>
<dbReference type="PROSITE" id="PS50110">
    <property type="entry name" value="RESPONSE_REGULATORY"/>
    <property type="match status" value="1"/>
</dbReference>
<feature type="domain" description="Histidine kinase" evidence="4">
    <location>
        <begin position="1015"/>
        <end position="1293"/>
    </location>
</feature>
<accession>A0ABR3PQX0</accession>
<evidence type="ECO:0000259" key="4">
    <source>
        <dbReference type="PROSITE" id="PS50109"/>
    </source>
</evidence>
<feature type="compositionally biased region" description="Low complexity" evidence="3">
    <location>
        <begin position="1302"/>
        <end position="1316"/>
    </location>
</feature>
<dbReference type="SMART" id="SM00387">
    <property type="entry name" value="HATPase_c"/>
    <property type="match status" value="2"/>
</dbReference>
<dbReference type="EMBL" id="JBBXJM010000007">
    <property type="protein sequence ID" value="KAL1404848.1"/>
    <property type="molecule type" value="Genomic_DNA"/>
</dbReference>
<dbReference type="InterPro" id="IPR003594">
    <property type="entry name" value="HATPase_dom"/>
</dbReference>
<dbReference type="InterPro" id="IPR001789">
    <property type="entry name" value="Sig_transdc_resp-reg_receiver"/>
</dbReference>
<dbReference type="SUPFAM" id="SSF55874">
    <property type="entry name" value="ATPase domain of HSP90 chaperone/DNA topoisomerase II/histidine kinase"/>
    <property type="match status" value="2"/>
</dbReference>
<reference evidence="6 7" key="1">
    <citation type="submission" date="2023-08" db="EMBL/GenBank/DDBJ databases">
        <title>Annotated Genome Sequence of Vanrija albida AlHP1.</title>
        <authorList>
            <person name="Herzog R."/>
        </authorList>
    </citation>
    <scope>NUCLEOTIDE SEQUENCE [LARGE SCALE GENOMIC DNA]</scope>
    <source>
        <strain evidence="6 7">AlHP1</strain>
    </source>
</reference>
<dbReference type="SUPFAM" id="SSF52172">
    <property type="entry name" value="CheY-like"/>
    <property type="match status" value="2"/>
</dbReference>
<dbReference type="InterPro" id="IPR005467">
    <property type="entry name" value="His_kinase_dom"/>
</dbReference>
<feature type="compositionally biased region" description="Polar residues" evidence="3">
    <location>
        <begin position="139"/>
        <end position="177"/>
    </location>
</feature>
<dbReference type="GeneID" id="95989502"/>
<evidence type="ECO:0000256" key="3">
    <source>
        <dbReference type="SAM" id="MobiDB-lite"/>
    </source>
</evidence>
<dbReference type="InterPro" id="IPR036890">
    <property type="entry name" value="HATPase_C_sf"/>
</dbReference>
<dbReference type="Gene3D" id="3.30.450.20">
    <property type="entry name" value="PAS domain"/>
    <property type="match status" value="1"/>
</dbReference>
<feature type="domain" description="Response regulatory" evidence="5">
    <location>
        <begin position="1325"/>
        <end position="1528"/>
    </location>
</feature>
<comment type="caution">
    <text evidence="6">The sequence shown here is derived from an EMBL/GenBank/DDBJ whole genome shotgun (WGS) entry which is preliminary data.</text>
</comment>
<organism evidence="6 7">
    <name type="scientific">Vanrija albida</name>
    <dbReference type="NCBI Taxonomy" id="181172"/>
    <lineage>
        <taxon>Eukaryota</taxon>
        <taxon>Fungi</taxon>
        <taxon>Dikarya</taxon>
        <taxon>Basidiomycota</taxon>
        <taxon>Agaricomycotina</taxon>
        <taxon>Tremellomycetes</taxon>
        <taxon>Trichosporonales</taxon>
        <taxon>Trichosporonaceae</taxon>
        <taxon>Vanrija</taxon>
    </lineage>
</organism>
<keyword evidence="7" id="KW-1185">Reference proteome</keyword>
<feature type="compositionally biased region" description="Low complexity" evidence="3">
    <location>
        <begin position="221"/>
        <end position="237"/>
    </location>
</feature>
<dbReference type="CDD" id="cd17546">
    <property type="entry name" value="REC_hyHK_CKI1_RcsC-like"/>
    <property type="match status" value="1"/>
</dbReference>
<dbReference type="SUPFAM" id="SSF47384">
    <property type="entry name" value="Homodimeric domain of signal transducing histidine kinase"/>
    <property type="match status" value="2"/>
</dbReference>
<feature type="compositionally biased region" description="Basic residues" evidence="3">
    <location>
        <begin position="1396"/>
        <end position="1406"/>
    </location>
</feature>
<evidence type="ECO:0000256" key="1">
    <source>
        <dbReference type="ARBA" id="ARBA00022553"/>
    </source>
</evidence>
<dbReference type="SMART" id="SM00448">
    <property type="entry name" value="REC"/>
    <property type="match status" value="1"/>
</dbReference>
<feature type="region of interest" description="Disordered" evidence="3">
    <location>
        <begin position="1396"/>
        <end position="1444"/>
    </location>
</feature>
<dbReference type="PROSITE" id="PS50109">
    <property type="entry name" value="HIS_KIN"/>
    <property type="match status" value="2"/>
</dbReference>
<dbReference type="InterPro" id="IPR011006">
    <property type="entry name" value="CheY-like_superfamily"/>
</dbReference>
<dbReference type="InterPro" id="IPR036097">
    <property type="entry name" value="HisK_dim/P_sf"/>
</dbReference>
<feature type="region of interest" description="Disordered" evidence="3">
    <location>
        <begin position="1296"/>
        <end position="1316"/>
    </location>
</feature>
<dbReference type="PANTHER" id="PTHR43547">
    <property type="entry name" value="TWO-COMPONENT HISTIDINE KINASE"/>
    <property type="match status" value="1"/>
</dbReference>
<dbReference type="Gene3D" id="1.10.287.130">
    <property type="match status" value="2"/>
</dbReference>
<proteinExistence type="predicted"/>
<dbReference type="Gene3D" id="3.40.50.2300">
    <property type="match status" value="1"/>
</dbReference>
<dbReference type="PANTHER" id="PTHR43547:SF2">
    <property type="entry name" value="HYBRID SIGNAL TRANSDUCTION HISTIDINE KINASE C"/>
    <property type="match status" value="1"/>
</dbReference>
<dbReference type="RefSeq" id="XP_069204792.1">
    <property type="nucleotide sequence ID" value="XM_069356855.1"/>
</dbReference>
<evidence type="ECO:0008006" key="8">
    <source>
        <dbReference type="Google" id="ProtNLM"/>
    </source>
</evidence>
<feature type="compositionally biased region" description="Low complexity" evidence="3">
    <location>
        <begin position="181"/>
        <end position="205"/>
    </location>
</feature>
<sequence length="1540" mass="166810">MSRATDGDDRAYGHDGDDDDDLYVLDHIPLHFLEAYPFPAFVVDEGLNDSGKELGIELLWGNERWLDVSGSAPLDECTTAAEYAALAAWMRSGEGIYPLPMRQGAASFVLNLVKTTTAVATIVTCQPGWDHEQVCPRLSRSTTPVSDQASIQSSNDHLSSSADQSSTHGQPVPSLSHSSEWEISGDSASSSSSLPLPSPVSILLPDGTISPAQRRFPSPPQLSSSRTSSSRVSSTSPPERHQGSPPSPLRDVMTPANGQGNIPASAYIRGPLERTLPKHHSLSTNFTNHDVPAEGDLAGLMTAEAEKLLALLQSSAWDDTPLGPHDSWPQGIKTALRIMLSSPTLDSIWWGPIDNIHIFYNAAYRALVNHPTDFGKPANKVWATLWKELEPMVQQCMRDGKPTYHKNDLIFYRLNDRGRFIEQYHTWSMIPIVDRDTIVGGYSMCLDTTHEVLAERRSLTIRTLTDELAFARAKGIYYDAVADVLGANPLDAPFAICYQVDEQGQTDRAHLVGLSLKSTVGVPHAHRCAPEQMTVELPRWRRRPSADQYANDPHSGQSSPTVEPPRHSTAAEIAVSYERREWPIARALSSRQCVIVDNCAELVKGLPVRQWDELPDQAIVIPIIGDTSNAVPPAVLILGLNRHSQLDDTYLNWVHTMRGYLASALTSINTFEAAVLQRLESEQMERERAKSTWIRGAAAELLEPLTIITPPLERVLNSASISKHQRRSLQIVQGNVQRLENIVAMLLDYNHIETGRMTGEFIPGDLGQFVTDIVDLFVPAVDQMGIKLTVRTEEPSSAVVFDPVLLEVVVSNLIASTLKQSNSRFLAISVDYEVRDPGEGWAHVAIIDPEVGIPIDAIDGAAGHGNTGPSTHTGLALSLAKEIIGLHGGAITAKSGTKQSLDSASYNIRLPLGGAEDDSDITPQGSPAPFGAYTRQAAAEVVEAARGSETVSLTDESSSIASRASSHSRRSQSQQRAPPSKRPGLERRMAESTLDTSMSLALDEARRQHEMLAGCISHEIRTPINAILQHSSLIKDNLVSLRQDLEAQGIPPHIVQQLNNNVAAIESIYQCGLVQERVAGDVQSLAQTRLDDLALQFVPVSVRDVVQRAVNVFSAEAQAKNIDIQVVFGPTLDAMALAVVKTDPVRVSQVVSNIIANVLRGPETQTKVVTLMVDAALDPPETPESCALPRAALAAVSNYDERVEGQAVVPLITPMIEDTGVYIYFSLRDSFEVGVDGVDPMARRSSEATATVRAETGMSLYISKKVTELLGGRMEVETTSVGSETRFFIEARAADPTNPFGTHPSSPATSRSASPAVATAATPLHVLIVEDSLISQTILKRQMAKAGFVCDIANNGVEALDALGINVSADSSPSPPSSSAGSIRFPLRSHRRLSWPHSSLYRRRKSGQSSPGLTSASSLVPSPPPSFDTGSSSENTPSLPSAAASEHSVRRYDVVLMDLEMPIMDGITAVRHLRAHEDGMGCDRQLVLALTNSGRQAQIDAALAAGMDEVIVKPYRLPRLIKAVHLAVDRAERGEWGRGD</sequence>
<evidence type="ECO:0000313" key="6">
    <source>
        <dbReference type="EMBL" id="KAL1404848.1"/>
    </source>
</evidence>
<dbReference type="SMART" id="SM00388">
    <property type="entry name" value="HisKA"/>
    <property type="match status" value="2"/>
</dbReference>
<dbReference type="Pfam" id="PF00072">
    <property type="entry name" value="Response_reg"/>
    <property type="match status" value="1"/>
</dbReference>
<feature type="compositionally biased region" description="Polar residues" evidence="3">
    <location>
        <begin position="1428"/>
        <end position="1439"/>
    </location>
</feature>
<protein>
    <recommendedName>
        <fullName evidence="8">Histidine kinase</fullName>
    </recommendedName>
</protein>
<dbReference type="Pfam" id="PF02518">
    <property type="entry name" value="HATPase_c"/>
    <property type="match status" value="1"/>
</dbReference>
<evidence type="ECO:0000313" key="7">
    <source>
        <dbReference type="Proteomes" id="UP001565368"/>
    </source>
</evidence>
<feature type="domain" description="Histidine kinase" evidence="4">
    <location>
        <begin position="696"/>
        <end position="914"/>
    </location>
</feature>
<feature type="compositionally biased region" description="Low complexity" evidence="3">
    <location>
        <begin position="957"/>
        <end position="978"/>
    </location>
</feature>
<evidence type="ECO:0000256" key="2">
    <source>
        <dbReference type="PROSITE-ProRule" id="PRU00169"/>
    </source>
</evidence>
<dbReference type="InterPro" id="IPR003661">
    <property type="entry name" value="HisK_dim/P_dom"/>
</dbReference>
<feature type="region of interest" description="Disordered" evidence="3">
    <location>
        <begin position="948"/>
        <end position="986"/>
    </location>
</feature>
<feature type="region of interest" description="Disordered" evidence="3">
    <location>
        <begin position="537"/>
        <end position="569"/>
    </location>
</feature>